<evidence type="ECO:0000256" key="1">
    <source>
        <dbReference type="SAM" id="MobiDB-lite"/>
    </source>
</evidence>
<evidence type="ECO:0000313" key="3">
    <source>
        <dbReference type="Proteomes" id="UP000694568"/>
    </source>
</evidence>
<dbReference type="InterPro" id="IPR016187">
    <property type="entry name" value="CTDL_fold"/>
</dbReference>
<proteinExistence type="predicted"/>
<evidence type="ECO:0000313" key="2">
    <source>
        <dbReference type="Ensembl" id="ENSSLUP00000016519.1"/>
    </source>
</evidence>
<sequence>MISRPTSADPTHASYIQGDRLQSHDASTEERKQLEARLSNLTKERDQLQRSWRKFDISCYFVSTAKKNWTLSRQDCIARGADLVIIDSKDEQVRKKV</sequence>
<feature type="region of interest" description="Disordered" evidence="1">
    <location>
        <begin position="1"/>
        <end position="32"/>
    </location>
</feature>
<dbReference type="SUPFAM" id="SSF56436">
    <property type="entry name" value="C-type lectin-like"/>
    <property type="match status" value="1"/>
</dbReference>
<keyword evidence="3" id="KW-1185">Reference proteome</keyword>
<dbReference type="InterPro" id="IPR016186">
    <property type="entry name" value="C-type_lectin-like/link_sf"/>
</dbReference>
<dbReference type="Gene3D" id="3.10.100.10">
    <property type="entry name" value="Mannose-Binding Protein A, subunit A"/>
    <property type="match status" value="1"/>
</dbReference>
<dbReference type="AlphaFoldDB" id="A0A8C9XY49"/>
<reference evidence="2" key="1">
    <citation type="submission" date="2025-08" db="UniProtKB">
        <authorList>
            <consortium name="Ensembl"/>
        </authorList>
    </citation>
    <scope>IDENTIFICATION</scope>
</reference>
<organism evidence="2 3">
    <name type="scientific">Sander lucioperca</name>
    <name type="common">Pike-perch</name>
    <name type="synonym">Perca lucioperca</name>
    <dbReference type="NCBI Taxonomy" id="283035"/>
    <lineage>
        <taxon>Eukaryota</taxon>
        <taxon>Metazoa</taxon>
        <taxon>Chordata</taxon>
        <taxon>Craniata</taxon>
        <taxon>Vertebrata</taxon>
        <taxon>Euteleostomi</taxon>
        <taxon>Actinopterygii</taxon>
        <taxon>Neopterygii</taxon>
        <taxon>Teleostei</taxon>
        <taxon>Neoteleostei</taxon>
        <taxon>Acanthomorphata</taxon>
        <taxon>Eupercaria</taxon>
        <taxon>Perciformes</taxon>
        <taxon>Percoidei</taxon>
        <taxon>Percidae</taxon>
        <taxon>Luciopercinae</taxon>
        <taxon>Sander</taxon>
    </lineage>
</organism>
<dbReference type="Ensembl" id="ENSSLUT00000017058.1">
    <property type="protein sequence ID" value="ENSSLUP00000016519.1"/>
    <property type="gene ID" value="ENSSLUG00000007743.1"/>
</dbReference>
<protein>
    <submittedName>
        <fullName evidence="2">Uncharacterized protein</fullName>
    </submittedName>
</protein>
<reference evidence="2" key="2">
    <citation type="submission" date="2025-09" db="UniProtKB">
        <authorList>
            <consortium name="Ensembl"/>
        </authorList>
    </citation>
    <scope>IDENTIFICATION</scope>
</reference>
<accession>A0A8C9XY49</accession>
<dbReference type="GeneTree" id="ENSGT00940000178339"/>
<feature type="compositionally biased region" description="Basic and acidic residues" evidence="1">
    <location>
        <begin position="21"/>
        <end position="32"/>
    </location>
</feature>
<dbReference type="Proteomes" id="UP000694568">
    <property type="component" value="Unplaced"/>
</dbReference>
<dbReference type="Gene3D" id="1.20.5.400">
    <property type="match status" value="1"/>
</dbReference>
<name>A0A8C9XY49_SANLU</name>